<keyword evidence="2" id="KW-1185">Reference proteome</keyword>
<comment type="caution">
    <text evidence="1">The sequence shown here is derived from an EMBL/GenBank/DDBJ whole genome shotgun (WGS) entry which is preliminary data.</text>
</comment>
<evidence type="ECO:0000313" key="2">
    <source>
        <dbReference type="Proteomes" id="UP001239111"/>
    </source>
</evidence>
<dbReference type="Proteomes" id="UP001239111">
    <property type="component" value="Chromosome 3"/>
</dbReference>
<sequence length="216" mass="24678">MEVIQQLAAFEFKDRMFASVIDLLCLCMFFAISPQVKEAALLNQRGDKKDVGLLHQFQSLVATLQHETITWLQTSATQIYGIGKMELLHAFHKIMMLESPEQYYKPDNFPPDTERAFYMRMVSEVPLLESTLIKLIVVGFSKENGITHQEMLELADQLIRRAAMSPTETFPLLRVDNIHIIELVFNLCTYQPPPSIHIPVGNVPPTPAISNLYWKS</sequence>
<dbReference type="EMBL" id="CM056743">
    <property type="protein sequence ID" value="KAJ8671080.1"/>
    <property type="molecule type" value="Genomic_DNA"/>
</dbReference>
<accession>A0ACC2NIM0</accession>
<gene>
    <name evidence="1" type="ORF">QAD02_002339</name>
</gene>
<evidence type="ECO:0000313" key="1">
    <source>
        <dbReference type="EMBL" id="KAJ8671080.1"/>
    </source>
</evidence>
<proteinExistence type="predicted"/>
<protein>
    <submittedName>
        <fullName evidence="1">Uncharacterized protein</fullName>
    </submittedName>
</protein>
<name>A0ACC2NIM0_9HYME</name>
<reference evidence="1" key="1">
    <citation type="submission" date="2023-04" db="EMBL/GenBank/DDBJ databases">
        <title>A chromosome-level genome assembly of the parasitoid wasp Eretmocerus hayati.</title>
        <authorList>
            <person name="Zhong Y."/>
            <person name="Liu S."/>
            <person name="Liu Y."/>
        </authorList>
    </citation>
    <scope>NUCLEOTIDE SEQUENCE</scope>
    <source>
        <strain evidence="1">ZJU_SS_LIU_2023</strain>
    </source>
</reference>
<organism evidence="1 2">
    <name type="scientific">Eretmocerus hayati</name>
    <dbReference type="NCBI Taxonomy" id="131215"/>
    <lineage>
        <taxon>Eukaryota</taxon>
        <taxon>Metazoa</taxon>
        <taxon>Ecdysozoa</taxon>
        <taxon>Arthropoda</taxon>
        <taxon>Hexapoda</taxon>
        <taxon>Insecta</taxon>
        <taxon>Pterygota</taxon>
        <taxon>Neoptera</taxon>
        <taxon>Endopterygota</taxon>
        <taxon>Hymenoptera</taxon>
        <taxon>Apocrita</taxon>
        <taxon>Proctotrupomorpha</taxon>
        <taxon>Chalcidoidea</taxon>
        <taxon>Aphelinidae</taxon>
        <taxon>Aphelininae</taxon>
        <taxon>Eretmocerus</taxon>
    </lineage>
</organism>